<protein>
    <submittedName>
        <fullName evidence="2">Uncharacterized protein</fullName>
    </submittedName>
</protein>
<feature type="compositionally biased region" description="Low complexity" evidence="1">
    <location>
        <begin position="219"/>
        <end position="250"/>
    </location>
</feature>
<accession>A0A0C3AY19</accession>
<dbReference type="HOGENOM" id="CLU_790271_0_0_1"/>
<feature type="compositionally biased region" description="Low complexity" evidence="1">
    <location>
        <begin position="30"/>
        <end position="63"/>
    </location>
</feature>
<evidence type="ECO:0000256" key="1">
    <source>
        <dbReference type="SAM" id="MobiDB-lite"/>
    </source>
</evidence>
<organism evidence="2 3">
    <name type="scientific">Serendipita vermifera MAFF 305830</name>
    <dbReference type="NCBI Taxonomy" id="933852"/>
    <lineage>
        <taxon>Eukaryota</taxon>
        <taxon>Fungi</taxon>
        <taxon>Dikarya</taxon>
        <taxon>Basidiomycota</taxon>
        <taxon>Agaricomycotina</taxon>
        <taxon>Agaricomycetes</taxon>
        <taxon>Sebacinales</taxon>
        <taxon>Serendipitaceae</taxon>
        <taxon>Serendipita</taxon>
    </lineage>
</organism>
<sequence length="351" mass="37029">MEAAAILLHGQSLPPDRSLWPSYMSGGTLPSPTSATTPTPSATTTIAAAAKSPSAAATSPPASHFDDEELAGVSEEGEDEDEDGDEADEDDEENALTTDESDVPEHGRARSQSLALPAPVQSHMPNLVGSYGSVGSHMLPASSSSSFAKNAMMPAAAASYGWGVIAAESGQHASFNGIGIYGPKSPVSESHASPRLPVTINQHPHLPHGQHHHQHHRSLSSFSSFTHSFGSSSTSSYIPSSSLRSSSDLNGQEEEEDEEMMLGGGGGDSYNGNGSTRGEDDEEEFDYNFQRATTLCRRLTAVSVHKGHHARGDSAASASASSPYHDGSSNKSVSPDRRRDEDMYELEMDMD</sequence>
<proteinExistence type="predicted"/>
<evidence type="ECO:0000313" key="3">
    <source>
        <dbReference type="Proteomes" id="UP000054097"/>
    </source>
</evidence>
<dbReference type="AlphaFoldDB" id="A0A0C3AY19"/>
<feature type="region of interest" description="Disordered" evidence="1">
    <location>
        <begin position="1"/>
        <end position="123"/>
    </location>
</feature>
<feature type="region of interest" description="Disordered" evidence="1">
    <location>
        <begin position="304"/>
        <end position="351"/>
    </location>
</feature>
<name>A0A0C3AY19_SERVB</name>
<feature type="compositionally biased region" description="Acidic residues" evidence="1">
    <location>
        <begin position="342"/>
        <end position="351"/>
    </location>
</feature>
<evidence type="ECO:0000313" key="2">
    <source>
        <dbReference type="EMBL" id="KIM24879.1"/>
    </source>
</evidence>
<gene>
    <name evidence="2" type="ORF">M408DRAFT_228017</name>
</gene>
<dbReference type="Proteomes" id="UP000054097">
    <property type="component" value="Unassembled WGS sequence"/>
</dbReference>
<feature type="compositionally biased region" description="Acidic residues" evidence="1">
    <location>
        <begin position="251"/>
        <end position="260"/>
    </location>
</feature>
<keyword evidence="3" id="KW-1185">Reference proteome</keyword>
<feature type="compositionally biased region" description="Acidic residues" evidence="1">
    <location>
        <begin position="66"/>
        <end position="102"/>
    </location>
</feature>
<reference evidence="3" key="2">
    <citation type="submission" date="2015-01" db="EMBL/GenBank/DDBJ databases">
        <title>Evolutionary Origins and Diversification of the Mycorrhizal Mutualists.</title>
        <authorList>
            <consortium name="DOE Joint Genome Institute"/>
            <consortium name="Mycorrhizal Genomics Consortium"/>
            <person name="Kohler A."/>
            <person name="Kuo A."/>
            <person name="Nagy L.G."/>
            <person name="Floudas D."/>
            <person name="Copeland A."/>
            <person name="Barry K.W."/>
            <person name="Cichocki N."/>
            <person name="Veneault-Fourrey C."/>
            <person name="LaButti K."/>
            <person name="Lindquist E.A."/>
            <person name="Lipzen A."/>
            <person name="Lundell T."/>
            <person name="Morin E."/>
            <person name="Murat C."/>
            <person name="Riley R."/>
            <person name="Ohm R."/>
            <person name="Sun H."/>
            <person name="Tunlid A."/>
            <person name="Henrissat B."/>
            <person name="Grigoriev I.V."/>
            <person name="Hibbett D.S."/>
            <person name="Martin F."/>
        </authorList>
    </citation>
    <scope>NUCLEOTIDE SEQUENCE [LARGE SCALE GENOMIC DNA]</scope>
    <source>
        <strain evidence="3">MAFF 305830</strain>
    </source>
</reference>
<reference evidence="2 3" key="1">
    <citation type="submission" date="2014-04" db="EMBL/GenBank/DDBJ databases">
        <authorList>
            <consortium name="DOE Joint Genome Institute"/>
            <person name="Kuo A."/>
            <person name="Zuccaro A."/>
            <person name="Kohler A."/>
            <person name="Nagy L.G."/>
            <person name="Floudas D."/>
            <person name="Copeland A."/>
            <person name="Barry K.W."/>
            <person name="Cichocki N."/>
            <person name="Veneault-Fourrey C."/>
            <person name="LaButti K."/>
            <person name="Lindquist E.A."/>
            <person name="Lipzen A."/>
            <person name="Lundell T."/>
            <person name="Morin E."/>
            <person name="Murat C."/>
            <person name="Sun H."/>
            <person name="Tunlid A."/>
            <person name="Henrissat B."/>
            <person name="Grigoriev I.V."/>
            <person name="Hibbett D.S."/>
            <person name="Martin F."/>
            <person name="Nordberg H.P."/>
            <person name="Cantor M.N."/>
            <person name="Hua S.X."/>
        </authorList>
    </citation>
    <scope>NUCLEOTIDE SEQUENCE [LARGE SCALE GENOMIC DNA]</scope>
    <source>
        <strain evidence="2 3">MAFF 305830</strain>
    </source>
</reference>
<feature type="region of interest" description="Disordered" evidence="1">
    <location>
        <begin position="186"/>
        <end position="282"/>
    </location>
</feature>
<feature type="compositionally biased region" description="Basic residues" evidence="1">
    <location>
        <begin position="205"/>
        <end position="218"/>
    </location>
</feature>
<dbReference type="EMBL" id="KN824319">
    <property type="protein sequence ID" value="KIM24879.1"/>
    <property type="molecule type" value="Genomic_DNA"/>
</dbReference>
<dbReference type="OrthoDB" id="2152896at2759"/>